<dbReference type="Pfam" id="PF06127">
    <property type="entry name" value="Mpo1-like"/>
    <property type="match status" value="1"/>
</dbReference>
<keyword evidence="1" id="KW-0812">Transmembrane</keyword>
<accession>F9ZLF0</accession>
<evidence type="ECO:0008006" key="4">
    <source>
        <dbReference type="Google" id="ProtNLM"/>
    </source>
</evidence>
<organism evidence="2 3">
    <name type="scientific">Acidithiobacillus caldus (strain SM-1)</name>
    <dbReference type="NCBI Taxonomy" id="990288"/>
    <lineage>
        <taxon>Bacteria</taxon>
        <taxon>Pseudomonadati</taxon>
        <taxon>Pseudomonadota</taxon>
        <taxon>Acidithiobacillia</taxon>
        <taxon>Acidithiobacillales</taxon>
        <taxon>Acidithiobacillaceae</taxon>
        <taxon>Acidithiobacillus</taxon>
    </lineage>
</organism>
<keyword evidence="3" id="KW-1185">Reference proteome</keyword>
<evidence type="ECO:0000313" key="3">
    <source>
        <dbReference type="Proteomes" id="UP000006135"/>
    </source>
</evidence>
<dbReference type="Proteomes" id="UP000006135">
    <property type="component" value="Chromosome"/>
</dbReference>
<keyword evidence="1" id="KW-0472">Membrane</keyword>
<dbReference type="AlphaFoldDB" id="F9ZLF0"/>
<sequence>MMDNSAKFGSFAEFYAYYLAEHAHRRTRQLHFLGTSLVPLLILLAALTGLWWLCVLAVLQAYLLAWIGHFYFEHNRPATFRHPWFSLLADWRMWWDILRGHISLRAGADEVSLR</sequence>
<dbReference type="PANTHER" id="PTHR34205:SF2">
    <property type="entry name" value="DUF962 DOMAIN-CONTAINING PROTEIN"/>
    <property type="match status" value="1"/>
</dbReference>
<keyword evidence="1" id="KW-1133">Transmembrane helix</keyword>
<dbReference type="PANTHER" id="PTHR34205">
    <property type="entry name" value="TRANSMEMBRANE PROTEIN"/>
    <property type="match status" value="1"/>
</dbReference>
<dbReference type="HOGENOM" id="CLU_140388_0_0_6"/>
<evidence type="ECO:0000256" key="1">
    <source>
        <dbReference type="SAM" id="Phobius"/>
    </source>
</evidence>
<gene>
    <name evidence="2" type="ordered locus">Atc_1051</name>
</gene>
<protein>
    <recommendedName>
        <fullName evidence="4">Transmembrane protein</fullName>
    </recommendedName>
</protein>
<evidence type="ECO:0000313" key="2">
    <source>
        <dbReference type="EMBL" id="AEK57700.1"/>
    </source>
</evidence>
<name>F9ZLF0_ACICS</name>
<feature type="transmembrane region" description="Helical" evidence="1">
    <location>
        <begin position="40"/>
        <end position="67"/>
    </location>
</feature>
<dbReference type="KEGG" id="acu:Atc_1051"/>
<reference evidence="2 3" key="1">
    <citation type="journal article" date="2011" name="J. Genet. Genomics">
        <title>Unraveling the Acidithiobacillus caldus complete genome and its central metabolisms for carbon assimilation.</title>
        <authorList>
            <person name="You X.Y."/>
            <person name="Guo X."/>
            <person name="Zheng H.J."/>
            <person name="Zhang M.J."/>
            <person name="Liu L.J."/>
            <person name="Zhu Y.Q."/>
            <person name="Zhu B."/>
            <person name="Wang S.Y."/>
            <person name="Zhao G.P."/>
            <person name="Poetsch A."/>
            <person name="Jiang C.Y."/>
            <person name="Liu S.J."/>
        </authorList>
    </citation>
    <scope>NUCLEOTIDE SEQUENCE [LARGE SCALE GENOMIC DNA]</scope>
    <source>
        <strain evidence="2 3">SM-1</strain>
    </source>
</reference>
<dbReference type="EMBL" id="CP002573">
    <property type="protein sequence ID" value="AEK57700.1"/>
    <property type="molecule type" value="Genomic_DNA"/>
</dbReference>
<proteinExistence type="predicted"/>
<dbReference type="InterPro" id="IPR009305">
    <property type="entry name" value="Mpo1-like"/>
</dbReference>